<dbReference type="InterPro" id="IPR041373">
    <property type="entry name" value="RT_RNaseH"/>
</dbReference>
<evidence type="ECO:0000256" key="6">
    <source>
        <dbReference type="ARBA" id="ARBA00022918"/>
    </source>
</evidence>
<keyword evidence="9" id="KW-1185">Reference proteome</keyword>
<dbReference type="InterPro" id="IPR012337">
    <property type="entry name" value="RNaseH-like_sf"/>
</dbReference>
<keyword evidence="1" id="KW-0808">Transferase</keyword>
<dbReference type="GO" id="GO:0003676">
    <property type="term" value="F:nucleic acid binding"/>
    <property type="evidence" value="ECO:0007669"/>
    <property type="project" value="InterPro"/>
</dbReference>
<dbReference type="GO" id="GO:0003964">
    <property type="term" value="F:RNA-directed DNA polymerase activity"/>
    <property type="evidence" value="ECO:0007669"/>
    <property type="project" value="UniProtKB-KW"/>
</dbReference>
<keyword evidence="2" id="KW-0548">Nucleotidyltransferase</keyword>
<dbReference type="AlphaFoldDB" id="A0A151TL41"/>
<evidence type="ECO:0000256" key="3">
    <source>
        <dbReference type="ARBA" id="ARBA00022722"/>
    </source>
</evidence>
<dbReference type="PANTHER" id="PTHR48475">
    <property type="entry name" value="RIBONUCLEASE H"/>
    <property type="match status" value="1"/>
</dbReference>
<evidence type="ECO:0000256" key="1">
    <source>
        <dbReference type="ARBA" id="ARBA00022679"/>
    </source>
</evidence>
<dbReference type="InterPro" id="IPR041588">
    <property type="entry name" value="Integrase_H2C2"/>
</dbReference>
<sequence length="538" mass="61268">MLSARGIEANPDKCMAVINMASPQNLKGVQKLVGRLTTLSRFLPCLAEIAKPIVEKVALGLDHTARHLRQYFQSHRVIVKTDCLVAKVLRKPELAGRMMAWSIELSKFDIVFESRSPIKSQCLVDFVNELQPKGHFISDLWTMHVDGSSNNQGSGVGVILEAPTGLILEQSLRFAFKASNNQAEYEALLAGLRLAQEIRARRLMCWTDSKVVSEQVNDNFQVKEPNLSKYYHLFQRIRDTFDEVQVKHTPRKHNERADQLARLASKPTECMTVEEPTQTWITEIMDYLELGKESSDPSAAKRLRTKAAREIHEGICGFHLGGRTLAIKVLRAGYYWPTLKSDCIQLFKRCLSCQRHGNLIHASAEDLGIKHRFTPFEHPQSNGQAEAANKVILTELKKRLGDAKGAWAKELLEVLWAYRCNPQSTIKETPFRLTYGTDGMIPVEVGEPSFWRQHFYENDNEASLRAEVDMIDEVRTKAQIMAEACKQRIARRFNSTLSKREFHEGDLFWRVQGSARCNPREGKLAANWDGPFRIRHNL</sequence>
<protein>
    <submittedName>
        <fullName evidence="8">Uncharacterized protein Mb2253c family</fullName>
    </submittedName>
</protein>
<gene>
    <name evidence="8" type="ORF">KK1_024068</name>
</gene>
<dbReference type="Gene3D" id="3.30.70.270">
    <property type="match status" value="1"/>
</dbReference>
<dbReference type="PANTHER" id="PTHR48475:SF2">
    <property type="entry name" value="RIBONUCLEASE H"/>
    <property type="match status" value="1"/>
</dbReference>
<dbReference type="SUPFAM" id="SSF56672">
    <property type="entry name" value="DNA/RNA polymerases"/>
    <property type="match status" value="1"/>
</dbReference>
<dbReference type="CDD" id="cd09279">
    <property type="entry name" value="RNase_HI_like"/>
    <property type="match status" value="1"/>
</dbReference>
<evidence type="ECO:0000259" key="7">
    <source>
        <dbReference type="PROSITE" id="PS50879"/>
    </source>
</evidence>
<feature type="domain" description="RNase H type-1" evidence="7">
    <location>
        <begin position="137"/>
        <end position="266"/>
    </location>
</feature>
<dbReference type="SUPFAM" id="SSF53098">
    <property type="entry name" value="Ribonuclease H-like"/>
    <property type="match status" value="2"/>
</dbReference>
<accession>A0A151TL41</accession>
<dbReference type="InterPro" id="IPR043128">
    <property type="entry name" value="Rev_trsase/Diguanyl_cyclase"/>
</dbReference>
<dbReference type="InterPro" id="IPR043502">
    <property type="entry name" value="DNA/RNA_pol_sf"/>
</dbReference>
<dbReference type="Pfam" id="PF17921">
    <property type="entry name" value="Integrase_H2C2"/>
    <property type="match status" value="1"/>
</dbReference>
<dbReference type="GO" id="GO:0004523">
    <property type="term" value="F:RNA-DNA hybrid ribonuclease activity"/>
    <property type="evidence" value="ECO:0007669"/>
    <property type="project" value="InterPro"/>
</dbReference>
<dbReference type="Proteomes" id="UP000075243">
    <property type="component" value="Chromosome 5"/>
</dbReference>
<name>A0A151TL41_CAJCA</name>
<keyword evidence="4" id="KW-0255">Endonuclease</keyword>
<reference evidence="8 9" key="1">
    <citation type="journal article" date="2012" name="Nat. Biotechnol.">
        <title>Draft genome sequence of pigeonpea (Cajanus cajan), an orphan legume crop of resource-poor farmers.</title>
        <authorList>
            <person name="Varshney R.K."/>
            <person name="Chen W."/>
            <person name="Li Y."/>
            <person name="Bharti A.K."/>
            <person name="Saxena R.K."/>
            <person name="Schlueter J.A."/>
            <person name="Donoghue M.T."/>
            <person name="Azam S."/>
            <person name="Fan G."/>
            <person name="Whaley A.M."/>
            <person name="Farmer A.D."/>
            <person name="Sheridan J."/>
            <person name="Iwata A."/>
            <person name="Tuteja R."/>
            <person name="Penmetsa R.V."/>
            <person name="Wu W."/>
            <person name="Upadhyaya H.D."/>
            <person name="Yang S.P."/>
            <person name="Shah T."/>
            <person name="Saxena K.B."/>
            <person name="Michael T."/>
            <person name="McCombie W.R."/>
            <person name="Yang B."/>
            <person name="Zhang G."/>
            <person name="Yang H."/>
            <person name="Wang J."/>
            <person name="Spillane C."/>
            <person name="Cook D.R."/>
            <person name="May G.D."/>
            <person name="Xu X."/>
            <person name="Jackson S.A."/>
        </authorList>
    </citation>
    <scope>NUCLEOTIDE SEQUENCE [LARGE SCALE GENOMIC DNA]</scope>
    <source>
        <strain evidence="9">cv. Asha</strain>
    </source>
</reference>
<dbReference type="Pfam" id="PF17917">
    <property type="entry name" value="RT_RNaseH"/>
    <property type="match status" value="1"/>
</dbReference>
<keyword evidence="5" id="KW-0378">Hydrolase</keyword>
<dbReference type="InterPro" id="IPR036397">
    <property type="entry name" value="RNaseH_sf"/>
</dbReference>
<dbReference type="PROSITE" id="PS50879">
    <property type="entry name" value="RNASE_H_1"/>
    <property type="match status" value="1"/>
</dbReference>
<dbReference type="EMBL" id="CM003607">
    <property type="protein sequence ID" value="KYP67716.1"/>
    <property type="molecule type" value="Genomic_DNA"/>
</dbReference>
<organism evidence="8 9">
    <name type="scientific">Cajanus cajan</name>
    <name type="common">Pigeon pea</name>
    <name type="synonym">Cajanus indicus</name>
    <dbReference type="NCBI Taxonomy" id="3821"/>
    <lineage>
        <taxon>Eukaryota</taxon>
        <taxon>Viridiplantae</taxon>
        <taxon>Streptophyta</taxon>
        <taxon>Embryophyta</taxon>
        <taxon>Tracheophyta</taxon>
        <taxon>Spermatophyta</taxon>
        <taxon>Magnoliopsida</taxon>
        <taxon>eudicotyledons</taxon>
        <taxon>Gunneridae</taxon>
        <taxon>Pentapetalae</taxon>
        <taxon>rosids</taxon>
        <taxon>fabids</taxon>
        <taxon>Fabales</taxon>
        <taxon>Fabaceae</taxon>
        <taxon>Papilionoideae</taxon>
        <taxon>50 kb inversion clade</taxon>
        <taxon>NPAAA clade</taxon>
        <taxon>indigoferoid/millettioid clade</taxon>
        <taxon>Phaseoleae</taxon>
        <taxon>Cajanus</taxon>
    </lineage>
</organism>
<proteinExistence type="predicted"/>
<evidence type="ECO:0000256" key="5">
    <source>
        <dbReference type="ARBA" id="ARBA00022801"/>
    </source>
</evidence>
<dbReference type="Gramene" id="C.cajan_23382.t">
    <property type="protein sequence ID" value="C.cajan_23382.t"/>
    <property type="gene ID" value="C.cajan_23382"/>
</dbReference>
<evidence type="ECO:0000256" key="2">
    <source>
        <dbReference type="ARBA" id="ARBA00022695"/>
    </source>
</evidence>
<dbReference type="Pfam" id="PF13456">
    <property type="entry name" value="RVT_3"/>
    <property type="match status" value="1"/>
</dbReference>
<evidence type="ECO:0000256" key="4">
    <source>
        <dbReference type="ARBA" id="ARBA00022759"/>
    </source>
</evidence>
<keyword evidence="6" id="KW-0695">RNA-directed DNA polymerase</keyword>
<keyword evidence="3" id="KW-0540">Nuclease</keyword>
<dbReference type="InterPro" id="IPR002156">
    <property type="entry name" value="RNaseH_domain"/>
</dbReference>
<dbReference type="Gene3D" id="3.30.420.10">
    <property type="entry name" value="Ribonuclease H-like superfamily/Ribonuclease H"/>
    <property type="match status" value="2"/>
</dbReference>
<evidence type="ECO:0000313" key="8">
    <source>
        <dbReference type="EMBL" id="KYP67716.1"/>
    </source>
</evidence>
<evidence type="ECO:0000313" key="9">
    <source>
        <dbReference type="Proteomes" id="UP000075243"/>
    </source>
</evidence>